<protein>
    <submittedName>
        <fullName evidence="1">Uncharacterized protein</fullName>
    </submittedName>
</protein>
<sequence length="84" mass="8994">MPMWKRFGTGPLKDGGAESSYTAKFLFLCCTMMSAIQAVPSEILALGPGWIAVMAFRAIPSSSIVFSCTSDIRDVGSGSQLLRE</sequence>
<dbReference type="Proteomes" id="UP000024635">
    <property type="component" value="Unassembled WGS sequence"/>
</dbReference>
<keyword evidence="2" id="KW-1185">Reference proteome</keyword>
<name>A0A016W7T6_9BILA</name>
<dbReference type="EMBL" id="JARK01000775">
    <property type="protein sequence ID" value="EYC35038.1"/>
    <property type="molecule type" value="Genomic_DNA"/>
</dbReference>
<comment type="caution">
    <text evidence="1">The sequence shown here is derived from an EMBL/GenBank/DDBJ whole genome shotgun (WGS) entry which is preliminary data.</text>
</comment>
<dbReference type="AlphaFoldDB" id="A0A016W7T6"/>
<organism evidence="1 2">
    <name type="scientific">Ancylostoma ceylanicum</name>
    <dbReference type="NCBI Taxonomy" id="53326"/>
    <lineage>
        <taxon>Eukaryota</taxon>
        <taxon>Metazoa</taxon>
        <taxon>Ecdysozoa</taxon>
        <taxon>Nematoda</taxon>
        <taxon>Chromadorea</taxon>
        <taxon>Rhabditida</taxon>
        <taxon>Rhabditina</taxon>
        <taxon>Rhabditomorpha</taxon>
        <taxon>Strongyloidea</taxon>
        <taxon>Ancylostomatidae</taxon>
        <taxon>Ancylostomatinae</taxon>
        <taxon>Ancylostoma</taxon>
    </lineage>
</organism>
<accession>A0A016W7T6</accession>
<gene>
    <name evidence="1" type="primary">Acey_s1176.g3731</name>
    <name evidence="1" type="ORF">Y032_1176g3731</name>
</gene>
<proteinExistence type="predicted"/>
<reference evidence="2" key="1">
    <citation type="journal article" date="2015" name="Nat. Genet.">
        <title>The genome and transcriptome of the zoonotic hookworm Ancylostoma ceylanicum identify infection-specific gene families.</title>
        <authorList>
            <person name="Schwarz E.M."/>
            <person name="Hu Y."/>
            <person name="Antoshechkin I."/>
            <person name="Miller M.M."/>
            <person name="Sternberg P.W."/>
            <person name="Aroian R.V."/>
        </authorList>
    </citation>
    <scope>NUCLEOTIDE SEQUENCE</scope>
    <source>
        <strain evidence="2">HY135</strain>
    </source>
</reference>
<evidence type="ECO:0000313" key="2">
    <source>
        <dbReference type="Proteomes" id="UP000024635"/>
    </source>
</evidence>
<evidence type="ECO:0000313" key="1">
    <source>
        <dbReference type="EMBL" id="EYC35038.1"/>
    </source>
</evidence>